<proteinExistence type="predicted"/>
<dbReference type="EMBL" id="CP092085">
    <property type="protein sequence ID" value="UUN96175.1"/>
    <property type="molecule type" value="Genomic_DNA"/>
</dbReference>
<dbReference type="AlphaFoldDB" id="A0A8I1AIX3"/>
<reference evidence="1" key="1">
    <citation type="submission" date="2022-02" db="EMBL/GenBank/DDBJ databases">
        <title>Characterization of Tn125 harboring carbapenem-resistant Acinetobacter bereziniae clinical isolates.</title>
        <authorList>
            <person name="Wong N.-K."/>
            <person name="Pan Q."/>
        </authorList>
    </citation>
    <scope>NUCLEOTIDE SEQUENCE</scope>
    <source>
        <strain evidence="1">GD03393</strain>
    </source>
</reference>
<dbReference type="RefSeq" id="WP_151780553.1">
    <property type="nucleotide sequence ID" value="NZ_BKNL01000001.1"/>
</dbReference>
<organism evidence="1 2">
    <name type="scientific">Acinetobacter bereziniae</name>
    <name type="common">Acinetobacter genomosp. 10</name>
    <dbReference type="NCBI Taxonomy" id="106648"/>
    <lineage>
        <taxon>Bacteria</taxon>
        <taxon>Pseudomonadati</taxon>
        <taxon>Pseudomonadota</taxon>
        <taxon>Gammaproteobacteria</taxon>
        <taxon>Moraxellales</taxon>
        <taxon>Moraxellaceae</taxon>
        <taxon>Acinetobacter</taxon>
    </lineage>
</organism>
<evidence type="ECO:0000313" key="2">
    <source>
        <dbReference type="Proteomes" id="UP000644140"/>
    </source>
</evidence>
<sequence length="92" mass="10257">MRIQTEAAPIEVAKLVEDAIFWFEQRIETLNDIANCEANVVLASTNGKESKLNDEQSRAFKAGIKTAISIIGKFPLSLEHSTKQFNVDDFEA</sequence>
<dbReference type="Proteomes" id="UP000644140">
    <property type="component" value="Chromosome"/>
</dbReference>
<gene>
    <name evidence="1" type="ORF">I9054_012350</name>
</gene>
<name>A0A8I1AIX3_ACIBZ</name>
<evidence type="ECO:0000313" key="1">
    <source>
        <dbReference type="EMBL" id="UUN96175.1"/>
    </source>
</evidence>
<accession>A0A8I1AIX3</accession>
<protein>
    <submittedName>
        <fullName evidence="1">Uncharacterized protein</fullName>
    </submittedName>
</protein>